<dbReference type="OrthoDB" id="9803432at2"/>
<sequence>MDKIVTDNYSRLDHALADFLSARCDLGGEPKSQFRDIVLALSAAQSAGHSCLMMNDAQQTLLSTSNMVSSGEMNTPLVMDGARLYLQRYWQYESSLVADIKQRLTRPVTPPAQLDTLLEKYFPADAESTETDWQREAAAKVTTQAFSMITGGPGTGKTTTVLRILALLQEIHNGELSIALAAPTGKAAMRLQQSLMSGKLQLDLTEDLLDAIPEKVSTLHRLLGPINQSNHFRHNADKPLNCDLLVVDEASMIDLALMSKLLVALAPDARLILLGDQDQLASVESGAVLSDLCASLPEQTLQLKKTYRFSGPIKELATAVNQRSASLAWNILEDSSQDIVNLVSDDVISHMLSHYQGYIKQVKQSNDPEAAFEAFSSFQVLAALRKGKQGVEGLNLELEKRLQSRGIETYRTWYHGRPVMISRNDPSLGLFNGDIGLCLYDETIGQLRVWFEQSDGSLRAIMPGRLPEHETVYAMTIHKSQGSEFPHVMIVLPENINPLLSRELLYTAITRAKVRVDVATTKPVFMHTVNQQVQRNSGLQAKLSGVVS</sequence>
<dbReference type="InterPro" id="IPR006344">
    <property type="entry name" value="RecD"/>
</dbReference>
<keyword evidence="3" id="KW-0269">Exonuclease</keyword>
<organism evidence="5 6">
    <name type="scientific">Leucothrix arctica</name>
    <dbReference type="NCBI Taxonomy" id="1481894"/>
    <lineage>
        <taxon>Bacteria</taxon>
        <taxon>Pseudomonadati</taxon>
        <taxon>Pseudomonadota</taxon>
        <taxon>Gammaproteobacteria</taxon>
        <taxon>Thiotrichales</taxon>
        <taxon>Thiotrichaceae</taxon>
        <taxon>Leucothrix</taxon>
    </lineage>
</organism>
<dbReference type="GO" id="GO:0003677">
    <property type="term" value="F:DNA binding"/>
    <property type="evidence" value="ECO:0007669"/>
    <property type="project" value="UniProtKB-UniRule"/>
</dbReference>
<evidence type="ECO:0000256" key="3">
    <source>
        <dbReference type="HAMAP-Rule" id="MF_01487"/>
    </source>
</evidence>
<gene>
    <name evidence="3 5" type="primary">recD</name>
    <name evidence="5" type="ORF">DKT75_01670</name>
</gene>
<dbReference type="GO" id="GO:0017116">
    <property type="term" value="F:single-stranded DNA helicase activity"/>
    <property type="evidence" value="ECO:0007669"/>
    <property type="project" value="TreeGrafter"/>
</dbReference>
<feature type="domain" description="UvrD-like helicase C-terminal" evidence="4">
    <location>
        <begin position="472"/>
        <end position="515"/>
    </location>
</feature>
<comment type="caution">
    <text evidence="5">The sequence shown here is derived from an EMBL/GenBank/DDBJ whole genome shotgun (WGS) entry which is preliminary data.</text>
</comment>
<dbReference type="GO" id="GO:0008854">
    <property type="term" value="F:exodeoxyribonuclease V activity"/>
    <property type="evidence" value="ECO:0007669"/>
    <property type="project" value="InterPro"/>
</dbReference>
<dbReference type="InterPro" id="IPR050534">
    <property type="entry name" value="Coronavir_polyprotein_1ab"/>
</dbReference>
<evidence type="ECO:0000313" key="5">
    <source>
        <dbReference type="EMBL" id="PWQ98897.1"/>
    </source>
</evidence>
<dbReference type="Pfam" id="PF13245">
    <property type="entry name" value="AAA_19"/>
    <property type="match status" value="1"/>
</dbReference>
<dbReference type="GO" id="GO:0043139">
    <property type="term" value="F:5'-3' DNA helicase activity"/>
    <property type="evidence" value="ECO:0007669"/>
    <property type="project" value="UniProtKB-UniRule"/>
</dbReference>
<dbReference type="Pfam" id="PF13538">
    <property type="entry name" value="UvrD_C_2"/>
    <property type="match status" value="1"/>
</dbReference>
<keyword evidence="3" id="KW-0234">DNA repair</keyword>
<keyword evidence="3" id="KW-0378">Hydrolase</keyword>
<accession>A0A317CL36</accession>
<comment type="function">
    <text evidence="3">A helicase/nuclease that prepares dsDNA breaks (DSB) for recombinational DNA repair. Binds to DSBs and unwinds DNA via a highly rapid and processive ATP-dependent bidirectional helicase activity. Unwinds dsDNA until it encounters a Chi (crossover hotspot instigator) sequence from the 3' direction. Cuts ssDNA a few nucleotides 3' to the Chi site. The properties and activities of the enzyme are changed at Chi. The Chi-altered holoenzyme produces a long 3'-ssDNA overhang and facilitates RecA-binding to the ssDNA for homologous DNA recombination and repair. Holoenzyme degrades any linearized DNA that is unable to undergo homologous recombination. In the holoenzyme this subunit has ssDNA-dependent ATPase and 5'-3' helicase activity. When added to pre-assembled RecBC greatly stimulates nuclease activity and augments holoenzyme processivity. Negatively regulates the RecA-loading ability of RecBCD.</text>
</comment>
<dbReference type="PANTHER" id="PTHR43788">
    <property type="entry name" value="DNA2/NAM7 HELICASE FAMILY MEMBER"/>
    <property type="match status" value="1"/>
</dbReference>
<dbReference type="GO" id="GO:0000724">
    <property type="term" value="P:double-strand break repair via homologous recombination"/>
    <property type="evidence" value="ECO:0007669"/>
    <property type="project" value="UniProtKB-UniRule"/>
</dbReference>
<dbReference type="CDD" id="cd17933">
    <property type="entry name" value="DEXSc_RecD-like"/>
    <property type="match status" value="1"/>
</dbReference>
<keyword evidence="6" id="KW-1185">Reference proteome</keyword>
<dbReference type="GO" id="GO:0016887">
    <property type="term" value="F:ATP hydrolysis activity"/>
    <property type="evidence" value="ECO:0007669"/>
    <property type="project" value="RHEA"/>
</dbReference>
<comment type="similarity">
    <text evidence="3">Belongs to the RecD family.</text>
</comment>
<dbReference type="GO" id="GO:0005524">
    <property type="term" value="F:ATP binding"/>
    <property type="evidence" value="ECO:0007669"/>
    <property type="project" value="UniProtKB-UniRule"/>
</dbReference>
<evidence type="ECO:0000313" key="6">
    <source>
        <dbReference type="Proteomes" id="UP000245506"/>
    </source>
</evidence>
<dbReference type="InterPro" id="IPR027417">
    <property type="entry name" value="P-loop_NTPase"/>
</dbReference>
<proteinExistence type="inferred from homology"/>
<dbReference type="RefSeq" id="WP_109821703.1">
    <property type="nucleotide sequence ID" value="NZ_QGKL01000009.1"/>
</dbReference>
<comment type="catalytic activity">
    <reaction evidence="3">
        <text>ATP + H2O = ADP + phosphate + H(+)</text>
        <dbReference type="Rhea" id="RHEA:13065"/>
        <dbReference type="ChEBI" id="CHEBI:15377"/>
        <dbReference type="ChEBI" id="CHEBI:15378"/>
        <dbReference type="ChEBI" id="CHEBI:30616"/>
        <dbReference type="ChEBI" id="CHEBI:43474"/>
        <dbReference type="ChEBI" id="CHEBI:456216"/>
        <dbReference type="EC" id="5.6.2.3"/>
    </reaction>
</comment>
<dbReference type="SUPFAM" id="SSF52540">
    <property type="entry name" value="P-loop containing nucleoside triphosphate hydrolases"/>
    <property type="match status" value="2"/>
</dbReference>
<keyword evidence="1 3" id="KW-0547">Nucleotide-binding</keyword>
<comment type="miscellaneous">
    <text evidence="3">In the RecBCD complex, RecB has a slow 3'-5' helicase, an exonuclease activity and loads RecA onto ssDNA, RecD has a fast 5'-3' helicase activity, while RecC stimulates the ATPase and processivity of the RecB helicase and contributes to recognition of the Chi site.</text>
</comment>
<evidence type="ECO:0000256" key="1">
    <source>
        <dbReference type="ARBA" id="ARBA00022741"/>
    </source>
</evidence>
<dbReference type="EMBL" id="QGKL01000009">
    <property type="protein sequence ID" value="PWQ98897.1"/>
    <property type="molecule type" value="Genomic_DNA"/>
</dbReference>
<keyword evidence="3" id="KW-0238">DNA-binding</keyword>
<keyword evidence="3" id="KW-0227">DNA damage</keyword>
<dbReference type="AlphaFoldDB" id="A0A317CL36"/>
<comment type="subunit">
    <text evidence="3">Heterotrimer of RecB, RecC and RecD. All subunits contribute to DNA-binding.</text>
</comment>
<dbReference type="GO" id="GO:0009338">
    <property type="term" value="C:exodeoxyribonuclease V complex"/>
    <property type="evidence" value="ECO:0007669"/>
    <property type="project" value="InterPro"/>
</dbReference>
<dbReference type="HAMAP" id="MF_01487">
    <property type="entry name" value="RecD"/>
    <property type="match status" value="1"/>
</dbReference>
<evidence type="ECO:0000259" key="4">
    <source>
        <dbReference type="Pfam" id="PF13538"/>
    </source>
</evidence>
<keyword evidence="2 3" id="KW-0067">ATP-binding</keyword>
<evidence type="ECO:0000256" key="2">
    <source>
        <dbReference type="ARBA" id="ARBA00022840"/>
    </source>
</evidence>
<keyword evidence="3" id="KW-0413">Isomerase</keyword>
<keyword evidence="3" id="KW-0540">Nuclease</keyword>
<reference evidence="5 6" key="1">
    <citation type="submission" date="2018-05" db="EMBL/GenBank/DDBJ databases">
        <title>Leucothrix arctica sp. nov., isolated from Arctic seawater.</title>
        <authorList>
            <person name="Choi A."/>
            <person name="Baek K."/>
        </authorList>
    </citation>
    <scope>NUCLEOTIDE SEQUENCE [LARGE SCALE GENOMIC DNA]</scope>
    <source>
        <strain evidence="5 6">IMCC9719</strain>
    </source>
</reference>
<dbReference type="CDD" id="cd18809">
    <property type="entry name" value="SF1_C_RecD"/>
    <property type="match status" value="1"/>
</dbReference>
<dbReference type="InterPro" id="IPR027785">
    <property type="entry name" value="UvrD-like_helicase_C"/>
</dbReference>
<keyword evidence="3" id="KW-0347">Helicase</keyword>
<feature type="binding site" evidence="3">
    <location>
        <begin position="151"/>
        <end position="158"/>
    </location>
    <ligand>
        <name>ATP</name>
        <dbReference type="ChEBI" id="CHEBI:30616"/>
    </ligand>
</feature>
<protein>
    <recommendedName>
        <fullName evidence="3">RecBCD enzyme subunit RecD</fullName>
        <ecNumber evidence="3">5.6.2.3</ecNumber>
    </recommendedName>
    <alternativeName>
        <fullName evidence="3">DNA 5'-3' helicase subunit RecD</fullName>
    </alternativeName>
    <alternativeName>
        <fullName evidence="3">Exonuclease V subunit RecD</fullName>
        <shortName evidence="3">ExoV subunit RecD</shortName>
    </alternativeName>
    <alternativeName>
        <fullName evidence="3">Helicase/nuclease RecBCD subunit RecD</fullName>
    </alternativeName>
</protein>
<dbReference type="NCBIfam" id="TIGR01447">
    <property type="entry name" value="recD"/>
    <property type="match status" value="1"/>
</dbReference>
<name>A0A317CL36_9GAMM</name>
<dbReference type="Proteomes" id="UP000245506">
    <property type="component" value="Unassembled WGS sequence"/>
</dbReference>
<dbReference type="Gene3D" id="3.40.50.300">
    <property type="entry name" value="P-loop containing nucleotide triphosphate hydrolases"/>
    <property type="match status" value="2"/>
</dbReference>
<dbReference type="EC" id="5.6.2.3" evidence="3"/>
<dbReference type="PANTHER" id="PTHR43788:SF6">
    <property type="entry name" value="DNA HELICASE B"/>
    <property type="match status" value="1"/>
</dbReference>